<dbReference type="PROSITE" id="PS00041">
    <property type="entry name" value="HTH_ARAC_FAMILY_1"/>
    <property type="match status" value="1"/>
</dbReference>
<dbReference type="EMBL" id="BMZB01000002">
    <property type="protein sequence ID" value="GGZ32806.1"/>
    <property type="molecule type" value="Genomic_DNA"/>
</dbReference>
<dbReference type="SUPFAM" id="SSF46689">
    <property type="entry name" value="Homeodomain-like"/>
    <property type="match status" value="2"/>
</dbReference>
<organism evidence="5 6">
    <name type="scientific">Asticcacaulis endophyticus</name>
    <dbReference type="NCBI Taxonomy" id="1395890"/>
    <lineage>
        <taxon>Bacteria</taxon>
        <taxon>Pseudomonadati</taxon>
        <taxon>Pseudomonadota</taxon>
        <taxon>Alphaproteobacteria</taxon>
        <taxon>Caulobacterales</taxon>
        <taxon>Caulobacteraceae</taxon>
        <taxon>Asticcacaulis</taxon>
    </lineage>
</organism>
<dbReference type="InterPro" id="IPR018062">
    <property type="entry name" value="HTH_AraC-typ_CS"/>
</dbReference>
<accession>A0A918USZ2</accession>
<dbReference type="Gene3D" id="1.10.10.60">
    <property type="entry name" value="Homeodomain-like"/>
    <property type="match status" value="1"/>
</dbReference>
<proteinExistence type="predicted"/>
<evidence type="ECO:0000313" key="5">
    <source>
        <dbReference type="EMBL" id="GGZ32806.1"/>
    </source>
</evidence>
<keyword evidence="6" id="KW-1185">Reference proteome</keyword>
<dbReference type="Proteomes" id="UP000662572">
    <property type="component" value="Unassembled WGS sequence"/>
</dbReference>
<evidence type="ECO:0000256" key="1">
    <source>
        <dbReference type="ARBA" id="ARBA00023015"/>
    </source>
</evidence>
<reference evidence="5" key="1">
    <citation type="journal article" date="2014" name="Int. J. Syst. Evol. Microbiol.">
        <title>Complete genome sequence of Corynebacterium casei LMG S-19264T (=DSM 44701T), isolated from a smear-ripened cheese.</title>
        <authorList>
            <consortium name="US DOE Joint Genome Institute (JGI-PGF)"/>
            <person name="Walter F."/>
            <person name="Albersmeier A."/>
            <person name="Kalinowski J."/>
            <person name="Ruckert C."/>
        </authorList>
    </citation>
    <scope>NUCLEOTIDE SEQUENCE</scope>
    <source>
        <strain evidence="5">KCTC 32296</strain>
    </source>
</reference>
<dbReference type="PANTHER" id="PTHR46796:SF12">
    <property type="entry name" value="HTH-TYPE DNA-BINDING TRANSCRIPTIONAL ACTIVATOR EUTR"/>
    <property type="match status" value="1"/>
</dbReference>
<protein>
    <recommendedName>
        <fullName evidence="4">HTH araC/xylS-type domain-containing protein</fullName>
    </recommendedName>
</protein>
<keyword evidence="2" id="KW-0238">DNA-binding</keyword>
<dbReference type="GO" id="GO:0003700">
    <property type="term" value="F:DNA-binding transcription factor activity"/>
    <property type="evidence" value="ECO:0007669"/>
    <property type="project" value="InterPro"/>
</dbReference>
<evidence type="ECO:0000256" key="2">
    <source>
        <dbReference type="ARBA" id="ARBA00023125"/>
    </source>
</evidence>
<keyword evidence="1" id="KW-0805">Transcription regulation</keyword>
<sequence length="291" mass="32789">MNLTHLEASKFGESVSLSVIHLECDSSWEVKCQSLGSDIIMTLPLQGRIAYTFADGVEETRPGQVMIYPYGDMLRLRCIAEDGVYRTISLRISRNKVQRVITRRTGRFNQAKFDIRRLVRDGSHSLSVVGRLMAMITEPVFAANLRTVSEDARYAMINTVAQVMVDVIHSEERYGDDKADAIPLYVTKALTFIQKNLKTRTSVHEVASHCAVSVRKLERGFRDNLGVSPTEYSKNVRLEHIRMILKRGASGRSISTIAAEFGFSNRTRFLRDYLTKFGEAPKDTRTSEGGT</sequence>
<dbReference type="SMART" id="SM00342">
    <property type="entry name" value="HTH_ARAC"/>
    <property type="match status" value="1"/>
</dbReference>
<dbReference type="InterPro" id="IPR018060">
    <property type="entry name" value="HTH_AraC"/>
</dbReference>
<dbReference type="Pfam" id="PF12833">
    <property type="entry name" value="HTH_18"/>
    <property type="match status" value="1"/>
</dbReference>
<comment type="caution">
    <text evidence="5">The sequence shown here is derived from an EMBL/GenBank/DDBJ whole genome shotgun (WGS) entry which is preliminary data.</text>
</comment>
<dbReference type="AlphaFoldDB" id="A0A918USZ2"/>
<dbReference type="GO" id="GO:0043565">
    <property type="term" value="F:sequence-specific DNA binding"/>
    <property type="evidence" value="ECO:0007669"/>
    <property type="project" value="InterPro"/>
</dbReference>
<reference evidence="5" key="2">
    <citation type="submission" date="2020-09" db="EMBL/GenBank/DDBJ databases">
        <authorList>
            <person name="Sun Q."/>
            <person name="Kim S."/>
        </authorList>
    </citation>
    <scope>NUCLEOTIDE SEQUENCE</scope>
    <source>
        <strain evidence="5">KCTC 32296</strain>
    </source>
</reference>
<dbReference type="InterPro" id="IPR009057">
    <property type="entry name" value="Homeodomain-like_sf"/>
</dbReference>
<dbReference type="PROSITE" id="PS01124">
    <property type="entry name" value="HTH_ARAC_FAMILY_2"/>
    <property type="match status" value="1"/>
</dbReference>
<evidence type="ECO:0000313" key="6">
    <source>
        <dbReference type="Proteomes" id="UP000662572"/>
    </source>
</evidence>
<dbReference type="InterPro" id="IPR050204">
    <property type="entry name" value="AraC_XylS_family_regulators"/>
</dbReference>
<evidence type="ECO:0000259" key="4">
    <source>
        <dbReference type="PROSITE" id="PS01124"/>
    </source>
</evidence>
<dbReference type="PANTHER" id="PTHR46796">
    <property type="entry name" value="HTH-TYPE TRANSCRIPTIONAL ACTIVATOR RHAS-RELATED"/>
    <property type="match status" value="1"/>
</dbReference>
<evidence type="ECO:0000256" key="3">
    <source>
        <dbReference type="ARBA" id="ARBA00023163"/>
    </source>
</evidence>
<name>A0A918USZ2_9CAUL</name>
<gene>
    <name evidence="5" type="ORF">GCM10011273_18840</name>
</gene>
<keyword evidence="3" id="KW-0804">Transcription</keyword>
<feature type="domain" description="HTH araC/xylS-type" evidence="4">
    <location>
        <begin position="187"/>
        <end position="287"/>
    </location>
</feature>